<sequence>MLKPELSNYLDTESSGSSSLHSIPLSLHRPKASALRPLTLLTTENLRYHSQCTAQESSPEELVRRFQESLDREKMISPTSSTYKRSKRSRSSMSQDTIIETPQHSMFPYHNDSFMLPTTPRSPSNSTRSPWASSTVVGEMSFETSRARAAALGADRPATKSDPSLLLMTSKSHNTAFGTNPRRASLPHDSNLKLLYTEARRPSKLSVTISKLLHWLTPAGVKTRKDLRRRTSRSWHIRMEDGSL</sequence>
<evidence type="ECO:0000313" key="3">
    <source>
        <dbReference type="Proteomes" id="UP000612746"/>
    </source>
</evidence>
<proteinExistence type="predicted"/>
<accession>A0A8H7Q0X3</accession>
<dbReference type="Proteomes" id="UP000612746">
    <property type="component" value="Unassembled WGS sequence"/>
</dbReference>
<evidence type="ECO:0000256" key="1">
    <source>
        <dbReference type="SAM" id="MobiDB-lite"/>
    </source>
</evidence>
<reference evidence="2" key="1">
    <citation type="submission" date="2020-12" db="EMBL/GenBank/DDBJ databases">
        <title>Metabolic potential, ecology and presence of endohyphal bacteria is reflected in genomic diversity of Mucoromycotina.</title>
        <authorList>
            <person name="Muszewska A."/>
            <person name="Okrasinska A."/>
            <person name="Steczkiewicz K."/>
            <person name="Drgas O."/>
            <person name="Orlowska M."/>
            <person name="Perlinska-Lenart U."/>
            <person name="Aleksandrzak-Piekarczyk T."/>
            <person name="Szatraj K."/>
            <person name="Zielenkiewicz U."/>
            <person name="Pilsyk S."/>
            <person name="Malc E."/>
            <person name="Mieczkowski P."/>
            <person name="Kruszewska J.S."/>
            <person name="Biernat P."/>
            <person name="Pawlowska J."/>
        </authorList>
    </citation>
    <scope>NUCLEOTIDE SEQUENCE</scope>
    <source>
        <strain evidence="2">WA0000051536</strain>
    </source>
</reference>
<comment type="caution">
    <text evidence="2">The sequence shown here is derived from an EMBL/GenBank/DDBJ whole genome shotgun (WGS) entry which is preliminary data.</text>
</comment>
<organism evidence="2 3">
    <name type="scientific">Umbelopsis vinacea</name>
    <dbReference type="NCBI Taxonomy" id="44442"/>
    <lineage>
        <taxon>Eukaryota</taxon>
        <taxon>Fungi</taxon>
        <taxon>Fungi incertae sedis</taxon>
        <taxon>Mucoromycota</taxon>
        <taxon>Mucoromycotina</taxon>
        <taxon>Umbelopsidomycetes</taxon>
        <taxon>Umbelopsidales</taxon>
        <taxon>Umbelopsidaceae</taxon>
        <taxon>Umbelopsis</taxon>
    </lineage>
</organism>
<protein>
    <submittedName>
        <fullName evidence="2">Uncharacterized protein</fullName>
    </submittedName>
</protein>
<dbReference type="EMBL" id="JAEPRA010000006">
    <property type="protein sequence ID" value="KAG2183873.1"/>
    <property type="molecule type" value="Genomic_DNA"/>
</dbReference>
<name>A0A8H7Q0X3_9FUNG</name>
<dbReference type="AlphaFoldDB" id="A0A8H7Q0X3"/>
<feature type="region of interest" description="Disordered" evidence="1">
    <location>
        <begin position="1"/>
        <end position="23"/>
    </location>
</feature>
<dbReference type="OrthoDB" id="2409017at2759"/>
<gene>
    <name evidence="2" type="ORF">INT44_008884</name>
</gene>
<feature type="region of interest" description="Disordered" evidence="1">
    <location>
        <begin position="75"/>
        <end position="94"/>
    </location>
</feature>
<evidence type="ECO:0000313" key="2">
    <source>
        <dbReference type="EMBL" id="KAG2183873.1"/>
    </source>
</evidence>
<keyword evidence="3" id="KW-1185">Reference proteome</keyword>
<feature type="compositionally biased region" description="Low complexity" evidence="1">
    <location>
        <begin position="14"/>
        <end position="23"/>
    </location>
</feature>